<protein>
    <submittedName>
        <fullName evidence="1">Uncharacterized protein</fullName>
    </submittedName>
</protein>
<evidence type="ECO:0000313" key="1">
    <source>
        <dbReference type="EMBL" id="KAF2884253.1"/>
    </source>
</evidence>
<organism evidence="1 2">
    <name type="scientific">Ignelater luminosus</name>
    <name type="common">Cucubano</name>
    <name type="synonym">Pyrophorus luminosus</name>
    <dbReference type="NCBI Taxonomy" id="2038154"/>
    <lineage>
        <taxon>Eukaryota</taxon>
        <taxon>Metazoa</taxon>
        <taxon>Ecdysozoa</taxon>
        <taxon>Arthropoda</taxon>
        <taxon>Hexapoda</taxon>
        <taxon>Insecta</taxon>
        <taxon>Pterygota</taxon>
        <taxon>Neoptera</taxon>
        <taxon>Endopterygota</taxon>
        <taxon>Coleoptera</taxon>
        <taxon>Polyphaga</taxon>
        <taxon>Elateriformia</taxon>
        <taxon>Elateroidea</taxon>
        <taxon>Elateridae</taxon>
        <taxon>Agrypninae</taxon>
        <taxon>Pyrophorini</taxon>
        <taxon>Ignelater</taxon>
    </lineage>
</organism>
<keyword evidence="2" id="KW-1185">Reference proteome</keyword>
<evidence type="ECO:0000313" key="2">
    <source>
        <dbReference type="Proteomes" id="UP000801492"/>
    </source>
</evidence>
<proteinExistence type="predicted"/>
<dbReference type="AlphaFoldDB" id="A0A8K0CGT2"/>
<gene>
    <name evidence="1" type="ORF">ILUMI_21905</name>
</gene>
<accession>A0A8K0CGT2</accession>
<name>A0A8K0CGT2_IGNLU</name>
<reference evidence="1" key="1">
    <citation type="submission" date="2019-08" db="EMBL/GenBank/DDBJ databases">
        <title>The genome of the North American firefly Photinus pyralis.</title>
        <authorList>
            <consortium name="Photinus pyralis genome working group"/>
            <person name="Fallon T.R."/>
            <person name="Sander Lower S.E."/>
            <person name="Weng J.-K."/>
        </authorList>
    </citation>
    <scope>NUCLEOTIDE SEQUENCE</scope>
    <source>
        <strain evidence="1">TRF0915ILg1</strain>
        <tissue evidence="1">Whole body</tissue>
    </source>
</reference>
<sequence length="247" mass="28182">MMGRKVSAEKSIDVSTYVDIDEDLETESGNLTIVDCVRELNENNCNNTVKDDNDIDEEIQITTVVTDMKDAYTKLKDLEAYFILFSDSENYFPSEQSESDSDEPMKHFEKPKSILSDVTIHPKHKSNWPYLVPHVDNANNVIQANKDENVKNSTAVTSTLLSDTEQHMQAVLVDIINTAVQKSERKLCSKQGELRKRRKFDESPTEKKKIKKEQYINNHKVKGACNCKLKCSTNLTPSRQAAINQQY</sequence>
<dbReference type="EMBL" id="VTPC01090206">
    <property type="protein sequence ID" value="KAF2884253.1"/>
    <property type="molecule type" value="Genomic_DNA"/>
</dbReference>
<dbReference type="OrthoDB" id="7680351at2759"/>
<dbReference type="Proteomes" id="UP000801492">
    <property type="component" value="Unassembled WGS sequence"/>
</dbReference>
<comment type="caution">
    <text evidence="1">The sequence shown here is derived from an EMBL/GenBank/DDBJ whole genome shotgun (WGS) entry which is preliminary data.</text>
</comment>